<evidence type="ECO:0000313" key="6">
    <source>
        <dbReference type="Proteomes" id="UP000694941"/>
    </source>
</evidence>
<feature type="compositionally biased region" description="Low complexity" evidence="5">
    <location>
        <begin position="52"/>
        <end position="66"/>
    </location>
</feature>
<keyword evidence="6" id="KW-1185">Reference proteome</keyword>
<organism evidence="6 7">
    <name type="scientific">Limulus polyphemus</name>
    <name type="common">Atlantic horseshoe crab</name>
    <dbReference type="NCBI Taxonomy" id="6850"/>
    <lineage>
        <taxon>Eukaryota</taxon>
        <taxon>Metazoa</taxon>
        <taxon>Ecdysozoa</taxon>
        <taxon>Arthropoda</taxon>
        <taxon>Chelicerata</taxon>
        <taxon>Merostomata</taxon>
        <taxon>Xiphosura</taxon>
        <taxon>Limulidae</taxon>
        <taxon>Limulus</taxon>
    </lineage>
</organism>
<gene>
    <name evidence="7" type="primary">LOC106463055</name>
</gene>
<accession>A0ABM1SRB3</accession>
<evidence type="ECO:0000256" key="5">
    <source>
        <dbReference type="SAM" id="MobiDB-lite"/>
    </source>
</evidence>
<name>A0ABM1SRB3_LIMPO</name>
<dbReference type="InterPro" id="IPR038716">
    <property type="entry name" value="P1/P2_N_sf"/>
</dbReference>
<dbReference type="GeneID" id="106463055"/>
<evidence type="ECO:0000256" key="1">
    <source>
        <dbReference type="ARBA" id="ARBA00003362"/>
    </source>
</evidence>
<proteinExistence type="inferred from homology"/>
<dbReference type="PANTHER" id="PTHR45696">
    <property type="entry name" value="60S ACIDIC RIBOSOMAL PROTEIN P1"/>
    <property type="match status" value="1"/>
</dbReference>
<reference evidence="7" key="1">
    <citation type="submission" date="2025-08" db="UniProtKB">
        <authorList>
            <consortium name="RefSeq"/>
        </authorList>
    </citation>
    <scope>IDENTIFICATION</scope>
    <source>
        <tissue evidence="7">Muscle</tissue>
    </source>
</reference>
<feature type="compositionally biased region" description="Basic and acidic residues" evidence="5">
    <location>
        <begin position="67"/>
        <end position="79"/>
    </location>
</feature>
<evidence type="ECO:0000256" key="2">
    <source>
        <dbReference type="ARBA" id="ARBA00005436"/>
    </source>
</evidence>
<comment type="function">
    <text evidence="1">Plays an important role in the elongation step of protein synthesis.</text>
</comment>
<dbReference type="Pfam" id="PF00428">
    <property type="entry name" value="Ribosomal_60s"/>
    <property type="match status" value="1"/>
</dbReference>
<dbReference type="RefSeq" id="XP_022246169.1">
    <property type="nucleotide sequence ID" value="XM_022390461.1"/>
</dbReference>
<dbReference type="PANTHER" id="PTHR45696:SF10">
    <property type="entry name" value="LARGE RIBOSOMAL SUBUNIT PROTEIN P1"/>
    <property type="match status" value="1"/>
</dbReference>
<dbReference type="Proteomes" id="UP000694941">
    <property type="component" value="Unplaced"/>
</dbReference>
<evidence type="ECO:0000256" key="3">
    <source>
        <dbReference type="ARBA" id="ARBA00022980"/>
    </source>
</evidence>
<protein>
    <submittedName>
        <fullName evidence="7">60S acidic ribosomal protein P1-like isoform X2</fullName>
    </submittedName>
</protein>
<sequence>MATDDELACVYSALILQDDEVTITVGLFTKALEGMDLKQLITNVGSGVGAAPTGGDPGAKGTAPAKATKEVKKEEKHEESEEENVCMCFGMFD</sequence>
<dbReference type="Gene3D" id="1.10.10.1410">
    <property type="match status" value="1"/>
</dbReference>
<evidence type="ECO:0000313" key="7">
    <source>
        <dbReference type="RefSeq" id="XP_022246169.1"/>
    </source>
</evidence>
<feature type="region of interest" description="Disordered" evidence="5">
    <location>
        <begin position="52"/>
        <end position="80"/>
    </location>
</feature>
<keyword evidence="4" id="KW-0687">Ribonucleoprotein</keyword>
<comment type="similarity">
    <text evidence="2">Belongs to the eukaryotic ribosomal protein P1/P2 family.</text>
</comment>
<keyword evidence="3" id="KW-0689">Ribosomal protein</keyword>
<dbReference type="CDD" id="cd05831">
    <property type="entry name" value="Ribosomal_P1"/>
    <property type="match status" value="1"/>
</dbReference>
<evidence type="ECO:0000256" key="4">
    <source>
        <dbReference type="ARBA" id="ARBA00023274"/>
    </source>
</evidence>